<evidence type="ECO:0008006" key="4">
    <source>
        <dbReference type="Google" id="ProtNLM"/>
    </source>
</evidence>
<feature type="transmembrane region" description="Helical" evidence="1">
    <location>
        <begin position="7"/>
        <end position="26"/>
    </location>
</feature>
<dbReference type="EMBL" id="WBZJ01000001">
    <property type="protein sequence ID" value="KAB3522763.1"/>
    <property type="molecule type" value="Genomic_DNA"/>
</dbReference>
<gene>
    <name evidence="2" type="ORF">F8377_00895</name>
</gene>
<keyword evidence="1" id="KW-0812">Transmembrane</keyword>
<dbReference type="RefSeq" id="WP_151843659.1">
    <property type="nucleotide sequence ID" value="NZ_WBZJ01000001.1"/>
</dbReference>
<evidence type="ECO:0000256" key="1">
    <source>
        <dbReference type="SAM" id="Phobius"/>
    </source>
</evidence>
<keyword evidence="1" id="KW-0472">Membrane</keyword>
<accession>A0ABQ6VEL6</accession>
<protein>
    <recommendedName>
        <fullName evidence="4">LPXTG cell wall anchor domain-containing protein</fullName>
    </recommendedName>
</protein>
<keyword evidence="3" id="KW-1185">Reference proteome</keyword>
<comment type="caution">
    <text evidence="2">The sequence shown here is derived from an EMBL/GenBank/DDBJ whole genome shotgun (WGS) entry which is preliminary data.</text>
</comment>
<keyword evidence="1" id="KW-1133">Transmembrane helix</keyword>
<name>A0ABQ6VEL6_9CORY</name>
<feature type="transmembrane region" description="Helical" evidence="1">
    <location>
        <begin position="32"/>
        <end position="51"/>
    </location>
</feature>
<sequence>MDRQENLILSWIFLLLGLLNVVLFFLGKADVASLTIGVLALTATGITWRRLRKQKEAEARRPANEVRASDS</sequence>
<evidence type="ECO:0000313" key="3">
    <source>
        <dbReference type="Proteomes" id="UP000436181"/>
    </source>
</evidence>
<evidence type="ECO:0000313" key="2">
    <source>
        <dbReference type="EMBL" id="KAB3522763.1"/>
    </source>
</evidence>
<reference evidence="2 3" key="1">
    <citation type="submission" date="2019-10" db="EMBL/GenBank/DDBJ databases">
        <title>Corynebacterium sp novel species isolated from the respiratory tract of Marmot.</title>
        <authorList>
            <person name="Zhang G."/>
        </authorList>
    </citation>
    <scope>NUCLEOTIDE SEQUENCE [LARGE SCALE GENOMIC DNA]</scope>
    <source>
        <strain evidence="2 3">336</strain>
    </source>
</reference>
<proteinExistence type="predicted"/>
<dbReference type="Proteomes" id="UP000436181">
    <property type="component" value="Unassembled WGS sequence"/>
</dbReference>
<organism evidence="2 3">
    <name type="scientific">Corynebacterium zhongnanshanii</name>
    <dbReference type="NCBI Taxonomy" id="2768834"/>
    <lineage>
        <taxon>Bacteria</taxon>
        <taxon>Bacillati</taxon>
        <taxon>Actinomycetota</taxon>
        <taxon>Actinomycetes</taxon>
        <taxon>Mycobacteriales</taxon>
        <taxon>Corynebacteriaceae</taxon>
        <taxon>Corynebacterium</taxon>
    </lineage>
</organism>